<evidence type="ECO:0000313" key="2">
    <source>
        <dbReference type="EMBL" id="CAD7229997.1"/>
    </source>
</evidence>
<sequence>MSGAGDSRGRPPRKMEHTDAVRVFVHRPSCPLSTPSTSACRRFSVDPRLTNLDVLRSIIVRAFDIKSDYVLCYRKEDAEGKEVYLPLATDWDDLRQTTVAMCSTPLEEKRLYSSSLVTHSASDPQLRLILNVHEEDGGGPRRLSPSPREEGRETASENDRVANEEDVDQAPETSRSVDNPGRGPKSMSHPTLVCQVHQIVLPPELVCLINMNMFDINNVQHESSLSISGSSMSETAWSSGAWLLKGRERYSSLSSSGMVPSSQRERRSLYFAAEMRGRLMYAFVVEECYFVGDLDDVRE</sequence>
<dbReference type="AlphaFoldDB" id="A0A7R8WJA1"/>
<protein>
    <submittedName>
        <fullName evidence="2">Uncharacterized protein</fullName>
    </submittedName>
</protein>
<gene>
    <name evidence="2" type="ORF">CTOB1V02_LOCUS7861</name>
</gene>
<dbReference type="OrthoDB" id="10264062at2759"/>
<evidence type="ECO:0000256" key="1">
    <source>
        <dbReference type="SAM" id="MobiDB-lite"/>
    </source>
</evidence>
<feature type="region of interest" description="Disordered" evidence="1">
    <location>
        <begin position="132"/>
        <end position="189"/>
    </location>
</feature>
<reference evidence="2" key="1">
    <citation type="submission" date="2020-11" db="EMBL/GenBank/DDBJ databases">
        <authorList>
            <person name="Tran Van P."/>
        </authorList>
    </citation>
    <scope>NUCLEOTIDE SEQUENCE</scope>
</reference>
<feature type="compositionally biased region" description="Basic and acidic residues" evidence="1">
    <location>
        <begin position="147"/>
        <end position="163"/>
    </location>
</feature>
<dbReference type="EMBL" id="OB662400">
    <property type="protein sequence ID" value="CAD7229997.1"/>
    <property type="molecule type" value="Genomic_DNA"/>
</dbReference>
<proteinExistence type="predicted"/>
<name>A0A7R8WJA1_9CRUS</name>
<organism evidence="2">
    <name type="scientific">Cyprideis torosa</name>
    <dbReference type="NCBI Taxonomy" id="163714"/>
    <lineage>
        <taxon>Eukaryota</taxon>
        <taxon>Metazoa</taxon>
        <taxon>Ecdysozoa</taxon>
        <taxon>Arthropoda</taxon>
        <taxon>Crustacea</taxon>
        <taxon>Oligostraca</taxon>
        <taxon>Ostracoda</taxon>
        <taxon>Podocopa</taxon>
        <taxon>Podocopida</taxon>
        <taxon>Cytherocopina</taxon>
        <taxon>Cytheroidea</taxon>
        <taxon>Cytherideidae</taxon>
        <taxon>Cyprideis</taxon>
    </lineage>
</organism>
<accession>A0A7R8WJA1</accession>